<evidence type="ECO:0000256" key="7">
    <source>
        <dbReference type="ARBA" id="ARBA00023242"/>
    </source>
</evidence>
<keyword evidence="4" id="KW-0805">Transcription regulation</keyword>
<dbReference type="InterPro" id="IPR011598">
    <property type="entry name" value="bHLH_dom"/>
</dbReference>
<evidence type="ECO:0000259" key="9">
    <source>
        <dbReference type="PROSITE" id="PS50888"/>
    </source>
</evidence>
<dbReference type="EnsemblMetazoa" id="XM_003728039">
    <property type="protein sequence ID" value="XP_003728087"/>
    <property type="gene ID" value="LOC100890077"/>
</dbReference>
<evidence type="ECO:0000256" key="3">
    <source>
        <dbReference type="ARBA" id="ARBA00022902"/>
    </source>
</evidence>
<dbReference type="KEGG" id="spu:100890077"/>
<dbReference type="InterPro" id="IPR050359">
    <property type="entry name" value="bHLH_transcription_factors"/>
</dbReference>
<reference evidence="10" key="2">
    <citation type="submission" date="2021-01" db="UniProtKB">
        <authorList>
            <consortium name="EnsemblMetazoa"/>
        </authorList>
    </citation>
    <scope>IDENTIFICATION</scope>
</reference>
<dbReference type="Proteomes" id="UP000007110">
    <property type="component" value="Unassembled WGS sequence"/>
</dbReference>
<dbReference type="OrthoDB" id="5969565at2759"/>
<dbReference type="GO" id="GO:0046983">
    <property type="term" value="F:protein dimerization activity"/>
    <property type="evidence" value="ECO:0007669"/>
    <property type="project" value="InterPro"/>
</dbReference>
<evidence type="ECO:0000256" key="8">
    <source>
        <dbReference type="SAM" id="MobiDB-lite"/>
    </source>
</evidence>
<dbReference type="InterPro" id="IPR036638">
    <property type="entry name" value="HLH_DNA-bd_sf"/>
</dbReference>
<keyword evidence="6" id="KW-0804">Transcription</keyword>
<evidence type="ECO:0000313" key="10">
    <source>
        <dbReference type="EnsemblMetazoa" id="XP_003728087"/>
    </source>
</evidence>
<feature type="compositionally biased region" description="Low complexity" evidence="8">
    <location>
        <begin position="282"/>
        <end position="291"/>
    </location>
</feature>
<dbReference type="GeneID" id="100890077"/>
<evidence type="ECO:0000256" key="2">
    <source>
        <dbReference type="ARBA" id="ARBA00022782"/>
    </source>
</evidence>
<accession>A0A7M7GJN3</accession>
<dbReference type="GO" id="GO:0070888">
    <property type="term" value="F:E-box binding"/>
    <property type="evidence" value="ECO:0000318"/>
    <property type="project" value="GO_Central"/>
</dbReference>
<sequence>MGQQRFVKLEEKGVSIMPALYPTPMTRTLLRREPPACARAFTSHPTYPEPSSLSLYSNSRFNNNTEPANSNVVAIGTQVATPKTEKPAKSHKRRQLSNCTSSKRVKLTSDVPSNTTTTTMMPKRKRYQRSRCRTRSPACIQKVRRHRRLKANDRERNRMHNLNYALDGLREVLPNFPDDTKLTKIETLRFAHNYIWALSQMLNMVDSSENGCPGTENPFSALQAMTGAMTGTLSGGSSAASMCRVAHEAMTRNDQTQLLSCRYELSSPTVKEETPSWDHFYPESPESSECSPEPPMFSKNSLLQTSPFKRSSSQTTYMHNRDIVDRLTPCAWLTN</sequence>
<evidence type="ECO:0000256" key="5">
    <source>
        <dbReference type="ARBA" id="ARBA00023125"/>
    </source>
</evidence>
<dbReference type="InParanoid" id="A0A7M7GJN3"/>
<dbReference type="GO" id="GO:0000981">
    <property type="term" value="F:DNA-binding transcription factor activity, RNA polymerase II-specific"/>
    <property type="evidence" value="ECO:0000318"/>
    <property type="project" value="GO_Central"/>
</dbReference>
<dbReference type="AlphaFoldDB" id="A0A7M7GJN3"/>
<keyword evidence="2" id="KW-0221">Differentiation</keyword>
<dbReference type="PANTHER" id="PTHR19290:SF163">
    <property type="entry name" value="BASIC HELIX-LOOP-HELIX NEURAL TRANSCRIPTION FACTOR TAP"/>
    <property type="match status" value="1"/>
</dbReference>
<keyword evidence="7" id="KW-0539">Nucleus</keyword>
<reference evidence="11" key="1">
    <citation type="submission" date="2015-02" db="EMBL/GenBank/DDBJ databases">
        <title>Genome sequencing for Strongylocentrotus purpuratus.</title>
        <authorList>
            <person name="Murali S."/>
            <person name="Liu Y."/>
            <person name="Vee V."/>
            <person name="English A."/>
            <person name="Wang M."/>
            <person name="Skinner E."/>
            <person name="Han Y."/>
            <person name="Muzny D.M."/>
            <person name="Worley K.C."/>
            <person name="Gibbs R.A."/>
        </authorList>
    </citation>
    <scope>NUCLEOTIDE SEQUENCE</scope>
</reference>
<name>A0A7M7GJN3_STRPU</name>
<organism evidence="10 11">
    <name type="scientific">Strongylocentrotus purpuratus</name>
    <name type="common">Purple sea urchin</name>
    <dbReference type="NCBI Taxonomy" id="7668"/>
    <lineage>
        <taxon>Eukaryota</taxon>
        <taxon>Metazoa</taxon>
        <taxon>Echinodermata</taxon>
        <taxon>Eleutherozoa</taxon>
        <taxon>Echinozoa</taxon>
        <taxon>Echinoidea</taxon>
        <taxon>Euechinoidea</taxon>
        <taxon>Echinacea</taxon>
        <taxon>Camarodonta</taxon>
        <taxon>Echinidea</taxon>
        <taxon>Strongylocentrotidae</taxon>
        <taxon>Strongylocentrotus</taxon>
    </lineage>
</organism>
<dbReference type="PROSITE" id="PS50888">
    <property type="entry name" value="BHLH"/>
    <property type="match status" value="1"/>
</dbReference>
<dbReference type="PANTHER" id="PTHR19290">
    <property type="entry name" value="BASIC HELIX-LOOP-HELIX PROTEIN NEUROGENIN-RELATED"/>
    <property type="match status" value="1"/>
</dbReference>
<dbReference type="GO" id="GO:0045944">
    <property type="term" value="P:positive regulation of transcription by RNA polymerase II"/>
    <property type="evidence" value="ECO:0000318"/>
    <property type="project" value="GO_Central"/>
</dbReference>
<keyword evidence="5" id="KW-0238">DNA-binding</keyword>
<feature type="compositionally biased region" description="Basic residues" evidence="8">
    <location>
        <begin position="122"/>
        <end position="134"/>
    </location>
</feature>
<dbReference type="RefSeq" id="XP_003728087.2">
    <property type="nucleotide sequence ID" value="XM_003728039.3"/>
</dbReference>
<dbReference type="OMA" id="HEAMTRN"/>
<dbReference type="SUPFAM" id="SSF47459">
    <property type="entry name" value="HLH, helix-loop-helix DNA-binding domain"/>
    <property type="match status" value="1"/>
</dbReference>
<dbReference type="GO" id="GO:0005634">
    <property type="term" value="C:nucleus"/>
    <property type="evidence" value="ECO:0000318"/>
    <property type="project" value="GO_Central"/>
</dbReference>
<proteinExistence type="predicted"/>
<evidence type="ECO:0000313" key="11">
    <source>
        <dbReference type="Proteomes" id="UP000007110"/>
    </source>
</evidence>
<dbReference type="GO" id="GO:0007423">
    <property type="term" value="P:sensory organ development"/>
    <property type="evidence" value="ECO:0000318"/>
    <property type="project" value="GO_Central"/>
</dbReference>
<evidence type="ECO:0000256" key="4">
    <source>
        <dbReference type="ARBA" id="ARBA00023015"/>
    </source>
</evidence>
<dbReference type="SMART" id="SM00353">
    <property type="entry name" value="HLH"/>
    <property type="match status" value="1"/>
</dbReference>
<feature type="domain" description="BHLH" evidence="9">
    <location>
        <begin position="146"/>
        <end position="198"/>
    </location>
</feature>
<dbReference type="GO" id="GO:0061564">
    <property type="term" value="P:axon development"/>
    <property type="evidence" value="ECO:0000318"/>
    <property type="project" value="GO_Central"/>
</dbReference>
<evidence type="ECO:0000256" key="1">
    <source>
        <dbReference type="ARBA" id="ARBA00022473"/>
    </source>
</evidence>
<keyword evidence="1" id="KW-0217">Developmental protein</keyword>
<dbReference type="Gene3D" id="4.10.280.10">
    <property type="entry name" value="Helix-loop-helix DNA-binding domain"/>
    <property type="match status" value="1"/>
</dbReference>
<dbReference type="CDD" id="cd11428">
    <property type="entry name" value="bHLH_TS_NGN"/>
    <property type="match status" value="1"/>
</dbReference>
<dbReference type="Pfam" id="PF00010">
    <property type="entry name" value="HLH"/>
    <property type="match status" value="1"/>
</dbReference>
<feature type="region of interest" description="Disordered" evidence="8">
    <location>
        <begin position="274"/>
        <end position="296"/>
    </location>
</feature>
<feature type="region of interest" description="Disordered" evidence="8">
    <location>
        <begin position="81"/>
        <end position="135"/>
    </location>
</feature>
<protein>
    <recommendedName>
        <fullName evidence="9">BHLH domain-containing protein</fullName>
    </recommendedName>
</protein>
<evidence type="ECO:0000256" key="6">
    <source>
        <dbReference type="ARBA" id="ARBA00023163"/>
    </source>
</evidence>
<dbReference type="FunFam" id="4.10.280.10:FF:000006">
    <property type="entry name" value="Neurogenic differentiation factor"/>
    <property type="match status" value="1"/>
</dbReference>
<keyword evidence="11" id="KW-1185">Reference proteome</keyword>
<keyword evidence="3" id="KW-0524">Neurogenesis</keyword>